<comment type="caution">
    <text evidence="2">The sequence shown here is derived from an EMBL/GenBank/DDBJ whole genome shotgun (WGS) entry which is preliminary data.</text>
</comment>
<dbReference type="SUPFAM" id="SSF109604">
    <property type="entry name" value="HD-domain/PDEase-like"/>
    <property type="match status" value="1"/>
</dbReference>
<organism evidence="2 3">
    <name type="scientific">Candidatus Uhrbacteria bacterium CG_4_9_14_0_2_um_filter_41_50</name>
    <dbReference type="NCBI Taxonomy" id="1975031"/>
    <lineage>
        <taxon>Bacteria</taxon>
        <taxon>Candidatus Uhriibacteriota</taxon>
    </lineage>
</organism>
<dbReference type="EMBL" id="PFSI01000032">
    <property type="protein sequence ID" value="PJC24574.1"/>
    <property type="molecule type" value="Genomic_DNA"/>
</dbReference>
<name>A0A2M8EPA8_9BACT</name>
<dbReference type="Proteomes" id="UP000230251">
    <property type="component" value="Unassembled WGS sequence"/>
</dbReference>
<evidence type="ECO:0000313" key="3">
    <source>
        <dbReference type="Proteomes" id="UP000230251"/>
    </source>
</evidence>
<dbReference type="InterPro" id="IPR003607">
    <property type="entry name" value="HD/PDEase_dom"/>
</dbReference>
<dbReference type="AlphaFoldDB" id="A0A2M8EPA8"/>
<reference evidence="3" key="1">
    <citation type="submission" date="2017-09" db="EMBL/GenBank/DDBJ databases">
        <title>Depth-based differentiation of microbial function through sediment-hosted aquifers and enrichment of novel symbionts in the deep terrestrial subsurface.</title>
        <authorList>
            <person name="Probst A.J."/>
            <person name="Ladd B."/>
            <person name="Jarett J.K."/>
            <person name="Geller-Mcgrath D.E."/>
            <person name="Sieber C.M.K."/>
            <person name="Emerson J.B."/>
            <person name="Anantharaman K."/>
            <person name="Thomas B.C."/>
            <person name="Malmstrom R."/>
            <person name="Stieglmeier M."/>
            <person name="Klingl A."/>
            <person name="Woyke T."/>
            <person name="Ryan C.M."/>
            <person name="Banfield J.F."/>
        </authorList>
    </citation>
    <scope>NUCLEOTIDE SEQUENCE [LARGE SCALE GENOMIC DNA]</scope>
</reference>
<proteinExistence type="predicted"/>
<gene>
    <name evidence="2" type="ORF">CO057_02075</name>
</gene>
<accession>A0A2M8EPA8</accession>
<sequence length="395" mass="44947">MNTKDIVPGFGDVLFFDQAYGTWECPFMQETLRRILANDPAVTGRALQILQRNFCYVIAILELDEVKRLSKVSQAGRKLKGGKLVNQSYTRYHHSVSVAATAFALAVRLGFNEYICLALLALGLWHDVGHFAFSHDLEPVIAKATGLNHEQWTVRLFKQSDGLKTVLRAMGAYEAFAMAINGYGSFYKLLELADTVSYVQDDPLVFGLKGQNSGLVTQVAKSLRGVYPWGYEADSTAAFRRLLEARARLYRALYSSETNVFMRSAIIELAKLRSVEDSGFWKRCATNTDNLAWQELVDFATRQQYGWANLLYRLLMGTSQPKDHFAWESFETEAQAKAFVAAKIDDRRFLTSPPRDFRTKTMVVKAELVTHGLIADRAYLRPHNLEYRVYILMRW</sequence>
<evidence type="ECO:0000313" key="2">
    <source>
        <dbReference type="EMBL" id="PJC24574.1"/>
    </source>
</evidence>
<feature type="domain" description="HD" evidence="1">
    <location>
        <begin position="91"/>
        <end position="170"/>
    </location>
</feature>
<dbReference type="InterPro" id="IPR006674">
    <property type="entry name" value="HD_domain"/>
</dbReference>
<evidence type="ECO:0000259" key="1">
    <source>
        <dbReference type="Pfam" id="PF01966"/>
    </source>
</evidence>
<protein>
    <recommendedName>
        <fullName evidence="1">HD domain-containing protein</fullName>
    </recommendedName>
</protein>
<dbReference type="Pfam" id="PF01966">
    <property type="entry name" value="HD"/>
    <property type="match status" value="1"/>
</dbReference>
<dbReference type="CDD" id="cd00077">
    <property type="entry name" value="HDc"/>
    <property type="match status" value="1"/>
</dbReference>
<dbReference type="Gene3D" id="1.10.3210.10">
    <property type="entry name" value="Hypothetical protein af1432"/>
    <property type="match status" value="1"/>
</dbReference>